<proteinExistence type="predicted"/>
<dbReference type="OrthoDB" id="1906921at2759"/>
<evidence type="ECO:0000313" key="2">
    <source>
        <dbReference type="EMBL" id="CAG2214888.1"/>
    </source>
</evidence>
<evidence type="ECO:0000313" key="3">
    <source>
        <dbReference type="Proteomes" id="UP000683360"/>
    </source>
</evidence>
<dbReference type="PANTHER" id="PTHR21477">
    <property type="entry name" value="ZGC:172139"/>
    <property type="match status" value="1"/>
</dbReference>
<keyword evidence="3" id="KW-1185">Reference proteome</keyword>
<evidence type="ECO:0000256" key="1">
    <source>
        <dbReference type="SAM" id="MobiDB-lite"/>
    </source>
</evidence>
<dbReference type="InterPro" id="IPR019141">
    <property type="entry name" value="DUF2045"/>
</dbReference>
<feature type="compositionally biased region" description="Polar residues" evidence="1">
    <location>
        <begin position="11"/>
        <end position="23"/>
    </location>
</feature>
<gene>
    <name evidence="2" type="ORF">MEDL_28690</name>
</gene>
<feature type="region of interest" description="Disordered" evidence="1">
    <location>
        <begin position="1"/>
        <end position="23"/>
    </location>
</feature>
<accession>A0A8S3S9J9</accession>
<dbReference type="PANTHER" id="PTHR21477:SF13">
    <property type="entry name" value="KIAA0930"/>
    <property type="match status" value="1"/>
</dbReference>
<organism evidence="2 3">
    <name type="scientific">Mytilus edulis</name>
    <name type="common">Blue mussel</name>
    <dbReference type="NCBI Taxonomy" id="6550"/>
    <lineage>
        <taxon>Eukaryota</taxon>
        <taxon>Metazoa</taxon>
        <taxon>Spiralia</taxon>
        <taxon>Lophotrochozoa</taxon>
        <taxon>Mollusca</taxon>
        <taxon>Bivalvia</taxon>
        <taxon>Autobranchia</taxon>
        <taxon>Pteriomorphia</taxon>
        <taxon>Mytilida</taxon>
        <taxon>Mytiloidea</taxon>
        <taxon>Mytilidae</taxon>
        <taxon>Mytilinae</taxon>
        <taxon>Mytilus</taxon>
    </lineage>
</organism>
<reference evidence="2" key="1">
    <citation type="submission" date="2021-03" db="EMBL/GenBank/DDBJ databases">
        <authorList>
            <person name="Bekaert M."/>
        </authorList>
    </citation>
    <scope>NUCLEOTIDE SEQUENCE</scope>
</reference>
<protein>
    <submittedName>
        <fullName evidence="2">Uncharacterized protein KIAA0930 homolog</fullName>
    </submittedName>
</protein>
<dbReference type="Pfam" id="PF09741">
    <property type="entry name" value="DUF2045"/>
    <property type="match status" value="1"/>
</dbReference>
<dbReference type="Proteomes" id="UP000683360">
    <property type="component" value="Unassembled WGS sequence"/>
</dbReference>
<dbReference type="AlphaFoldDB" id="A0A8S3S9J9"/>
<dbReference type="EMBL" id="CAJPWZ010001428">
    <property type="protein sequence ID" value="CAG2214888.1"/>
    <property type="molecule type" value="Genomic_DNA"/>
</dbReference>
<sequence length="428" mass="49112">MADDDEEPNRGNVTNSEMKQSSSLQQMLDSITKERSKPSFSISGDFELITNEVSKFWTELFSKYFLKSSLGSDDGRDDMLFYIRKSPDLKNKSFLKPEIEVYRKDSKLKPSLQDESVDWEETVYLNIILHQFEYTITCAVCTRTSNKELQILKKFSQRVYPSPSKRQMDSKGTHEEIAYPNIYFTVDNFDDAFTDIIVRDSEMVCVELKAADRTGVFQGVIFLGSIRYESLKKVYDARASLTSKVVQSMSLGWLTKSHKRVEFVRMRGPHSKGHAEMAVSRVKGSGPETPDIENFPVNDFEDLDSQQEENQYTQRRMSDPNASFGSLVRGGIKRLSLKKSRSEAERINDDMTDGFHEVEASSVHDELENGEESVGFIGRTFGQAWHLFKERKRANSVALNAYLTYVTLPWYRIIADVLDVRQQPVLVF</sequence>
<comment type="caution">
    <text evidence="2">The sequence shown here is derived from an EMBL/GenBank/DDBJ whole genome shotgun (WGS) entry which is preliminary data.</text>
</comment>
<name>A0A8S3S9J9_MYTED</name>